<keyword evidence="3" id="KW-0326">Glycosidase</keyword>
<dbReference type="InterPro" id="IPR004888">
    <property type="entry name" value="Glycoside_hydrolase_63"/>
</dbReference>
<dbReference type="Gene3D" id="1.50.10.10">
    <property type="match status" value="1"/>
</dbReference>
<gene>
    <name evidence="5" type="ORF">DWZ89_11470</name>
</gene>
<keyword evidence="2" id="KW-0378">Hydrolase</keyword>
<evidence type="ECO:0000313" key="6">
    <source>
        <dbReference type="Proteomes" id="UP000261140"/>
    </source>
</evidence>
<feature type="domain" description="Mannosylglycerate hydrolase MGH1-like glycoside hydrolase" evidence="4">
    <location>
        <begin position="584"/>
        <end position="789"/>
    </location>
</feature>
<dbReference type="GO" id="GO:0004573">
    <property type="term" value="F:Glc3Man9GlcNAc2 oligosaccharide glucosidase activity"/>
    <property type="evidence" value="ECO:0007669"/>
    <property type="project" value="InterPro"/>
</dbReference>
<comment type="similarity">
    <text evidence="1">Belongs to the glycosyl hydrolase 63 family.</text>
</comment>
<protein>
    <recommendedName>
        <fullName evidence="4">Mannosylglycerate hydrolase MGH1-like glycoside hydrolase domain-containing protein</fullName>
    </recommendedName>
</protein>
<reference evidence="5 6" key="1">
    <citation type="submission" date="2018-08" db="EMBL/GenBank/DDBJ databases">
        <title>A genome reference for cultivated species of the human gut microbiota.</title>
        <authorList>
            <person name="Zou Y."/>
            <person name="Xue W."/>
            <person name="Luo G."/>
        </authorList>
    </citation>
    <scope>NUCLEOTIDE SEQUENCE [LARGE SCALE GENOMIC DNA]</scope>
    <source>
        <strain evidence="5 6">AF36-11AT</strain>
    </source>
</reference>
<dbReference type="AlphaFoldDB" id="A0A3E2T4R5"/>
<sequence length="907" mass="100420">MGGYHTMQSHDLSLPAWGPYTKRYSGISHVPAANDGVRFDLSVFPGMYRRRVDVPNVRFESGFHPWAAAPDLSCYTLRHELLWKDQLYADISFAPLGEDARLIRAELHNNTDAPQNLVLHYMASAWDPVPSYRGFSLPGCEVSLPENAAFVWAKDYDTLDFSIHRPNECLTWDGLRRGEEAVPGFGHGYGIGMGFGCSEGKGPFGQVVPNGKGDTVTFTLSLTAPLRAPCLCVRYWNPADESSEYDVNGQDTLQLPPCQKPSIAILPLNASIPAGKFTLTLTAAGVGGAKLDCLALCEQADAGNFTVTLRGDGSRPQAEPAADENYLTLQYPHIQECYGILWDDITTHIRTIENDELDIFLRDTVHDHVNATLRGNGKGHYVNLFMGPIPLEAGQTKVIYGAVCTAPDPSAAALRCHELLTQRSDWEHVWQQASASLAAPPALPAAESLALGQQLMNAVLCTNVVYPVYTRGQYIRHYTPGRWWDCVYTWDSGFIGMGLAQTSLRNAFDCLNTYLMPPDSVDAAFLHHGSMVPTQFYLYAELLNRTSSRELAAYCYPRLKLYYRFFTGQEGGSTTANLHSGLLRPWDYFYNSGGWDDYPPQQEVHRRRLQASCAPVVTTAHAIRCAKILAYTARLLGETTDADAFDADALRLGRSLQTAWDEESGYFGYLLHDPSGDAADILRTEQGLNYDMGMDGASPLFAGACTEPQKELLWQKLQSPEHLWCACGLSTVDQSAPYYQRDGYWNGAVWMPYQWMFFKSALDAGLADFAYRIADTALTLWQNECAESYCCFEHFMIESRRGAGWHQFSGLSSPIVQWFSAYYRPGTLTTGFDAFVRHTDWAPDNSALNATLDFTAAGRSTVLAVLQPGSKAVTASVPCTVTTRHDGLLELTFALDAPRTVTISIHP</sequence>
<dbReference type="SUPFAM" id="SSF48208">
    <property type="entry name" value="Six-hairpin glycosidases"/>
    <property type="match status" value="1"/>
</dbReference>
<dbReference type="PANTHER" id="PTHR10412:SF11">
    <property type="entry name" value="MANNOSYL-OLIGOSACCHARIDE GLUCOSIDASE"/>
    <property type="match status" value="1"/>
</dbReference>
<dbReference type="InterPro" id="IPR054491">
    <property type="entry name" value="MGH1-like_GH"/>
</dbReference>
<proteinExistence type="inferred from homology"/>
<evidence type="ECO:0000259" key="4">
    <source>
        <dbReference type="Pfam" id="PF22422"/>
    </source>
</evidence>
<dbReference type="Proteomes" id="UP000261140">
    <property type="component" value="Unassembled WGS sequence"/>
</dbReference>
<accession>A0A3E2T4R5</accession>
<dbReference type="PANTHER" id="PTHR10412">
    <property type="entry name" value="MANNOSYL-OLIGOSACCHARIDE GLUCOSIDASE"/>
    <property type="match status" value="1"/>
</dbReference>
<evidence type="ECO:0000256" key="1">
    <source>
        <dbReference type="ARBA" id="ARBA00010833"/>
    </source>
</evidence>
<organism evidence="5 6">
    <name type="scientific">Faecalibacterium prausnitzii</name>
    <dbReference type="NCBI Taxonomy" id="853"/>
    <lineage>
        <taxon>Bacteria</taxon>
        <taxon>Bacillati</taxon>
        <taxon>Bacillota</taxon>
        <taxon>Clostridia</taxon>
        <taxon>Eubacteriales</taxon>
        <taxon>Oscillospiraceae</taxon>
        <taxon>Faecalibacterium</taxon>
    </lineage>
</organism>
<name>A0A3E2T4R5_9FIRM</name>
<dbReference type="EMBL" id="QVEQ01000012">
    <property type="protein sequence ID" value="RGB69347.1"/>
    <property type="molecule type" value="Genomic_DNA"/>
</dbReference>
<dbReference type="InterPro" id="IPR008928">
    <property type="entry name" value="6-hairpin_glycosidase_sf"/>
</dbReference>
<dbReference type="Pfam" id="PF22422">
    <property type="entry name" value="MGH1-like_GH"/>
    <property type="match status" value="1"/>
</dbReference>
<dbReference type="InterPro" id="IPR012341">
    <property type="entry name" value="6hp_glycosidase-like_sf"/>
</dbReference>
<evidence type="ECO:0000256" key="2">
    <source>
        <dbReference type="ARBA" id="ARBA00022801"/>
    </source>
</evidence>
<dbReference type="GO" id="GO:0009311">
    <property type="term" value="P:oligosaccharide metabolic process"/>
    <property type="evidence" value="ECO:0007669"/>
    <property type="project" value="InterPro"/>
</dbReference>
<dbReference type="GO" id="GO:0006487">
    <property type="term" value="P:protein N-linked glycosylation"/>
    <property type="evidence" value="ECO:0007669"/>
    <property type="project" value="TreeGrafter"/>
</dbReference>
<evidence type="ECO:0000313" key="5">
    <source>
        <dbReference type="EMBL" id="RGB69347.1"/>
    </source>
</evidence>
<evidence type="ECO:0000256" key="3">
    <source>
        <dbReference type="ARBA" id="ARBA00023295"/>
    </source>
</evidence>
<comment type="caution">
    <text evidence="5">The sequence shown here is derived from an EMBL/GenBank/DDBJ whole genome shotgun (WGS) entry which is preliminary data.</text>
</comment>